<dbReference type="PROSITE" id="PS50213">
    <property type="entry name" value="FAS1"/>
    <property type="match status" value="4"/>
</dbReference>
<name>R7UES0_CAPTE</name>
<reference evidence="3 5" key="2">
    <citation type="journal article" date="2013" name="Nature">
        <title>Insights into bilaterian evolution from three spiralian genomes.</title>
        <authorList>
            <person name="Simakov O."/>
            <person name="Marletaz F."/>
            <person name="Cho S.J."/>
            <person name="Edsinger-Gonzales E."/>
            <person name="Havlak P."/>
            <person name="Hellsten U."/>
            <person name="Kuo D.H."/>
            <person name="Larsson T."/>
            <person name="Lv J."/>
            <person name="Arendt D."/>
            <person name="Savage R."/>
            <person name="Osoegawa K."/>
            <person name="de Jong P."/>
            <person name="Grimwood J."/>
            <person name="Chapman J.A."/>
            <person name="Shapiro H."/>
            <person name="Aerts A."/>
            <person name="Otillar R.P."/>
            <person name="Terry A.Y."/>
            <person name="Boore J.L."/>
            <person name="Grigoriev I.V."/>
            <person name="Lindberg D.R."/>
            <person name="Seaver E.C."/>
            <person name="Weisblat D.A."/>
            <person name="Putnam N.H."/>
            <person name="Rokhsar D.S."/>
        </authorList>
    </citation>
    <scope>NUCLEOTIDE SEQUENCE</scope>
    <source>
        <strain evidence="3 5">I ESC-2004</strain>
    </source>
</reference>
<dbReference type="Gene3D" id="2.30.180.10">
    <property type="entry name" value="FAS1 domain"/>
    <property type="match status" value="4"/>
</dbReference>
<gene>
    <name evidence="3" type="ORF">CAPTEDRAFT_227252</name>
</gene>
<evidence type="ECO:0000259" key="2">
    <source>
        <dbReference type="PROSITE" id="PS50213"/>
    </source>
</evidence>
<feature type="signal peptide" evidence="1">
    <location>
        <begin position="1"/>
        <end position="20"/>
    </location>
</feature>
<organism evidence="3">
    <name type="scientific">Capitella teleta</name>
    <name type="common">Polychaete worm</name>
    <dbReference type="NCBI Taxonomy" id="283909"/>
    <lineage>
        <taxon>Eukaryota</taxon>
        <taxon>Metazoa</taxon>
        <taxon>Spiralia</taxon>
        <taxon>Lophotrochozoa</taxon>
        <taxon>Annelida</taxon>
        <taxon>Polychaeta</taxon>
        <taxon>Sedentaria</taxon>
        <taxon>Scolecida</taxon>
        <taxon>Capitellidae</taxon>
        <taxon>Capitella</taxon>
    </lineage>
</organism>
<keyword evidence="1" id="KW-0732">Signal</keyword>
<dbReference type="FunCoup" id="R7UES0">
    <property type="interactions" value="41"/>
</dbReference>
<dbReference type="InterPro" id="IPR036378">
    <property type="entry name" value="FAS1_dom_sf"/>
</dbReference>
<dbReference type="InterPro" id="IPR000782">
    <property type="entry name" value="FAS1_domain"/>
</dbReference>
<dbReference type="PANTHER" id="PTHR10900:SF77">
    <property type="entry name" value="FI19380P1"/>
    <property type="match status" value="1"/>
</dbReference>
<dbReference type="AlphaFoldDB" id="R7UES0"/>
<dbReference type="SUPFAM" id="SSF82153">
    <property type="entry name" value="FAS1 domain"/>
    <property type="match status" value="4"/>
</dbReference>
<dbReference type="SMART" id="SM00554">
    <property type="entry name" value="FAS1"/>
    <property type="match status" value="4"/>
</dbReference>
<evidence type="ECO:0000313" key="3">
    <source>
        <dbReference type="EMBL" id="ELU04454.1"/>
    </source>
</evidence>
<dbReference type="STRING" id="283909.R7UES0"/>
<dbReference type="EMBL" id="AMQN01008137">
    <property type="status" value="NOT_ANNOTATED_CDS"/>
    <property type="molecule type" value="Genomic_DNA"/>
</dbReference>
<feature type="chain" id="PRO_5008787988" description="FAS1 domain-containing protein" evidence="1">
    <location>
        <begin position="21"/>
        <end position="694"/>
    </location>
</feature>
<feature type="domain" description="FAS1" evidence="2">
    <location>
        <begin position="354"/>
        <end position="499"/>
    </location>
</feature>
<evidence type="ECO:0000313" key="5">
    <source>
        <dbReference type="Proteomes" id="UP000014760"/>
    </source>
</evidence>
<evidence type="ECO:0000313" key="4">
    <source>
        <dbReference type="EnsemblMetazoa" id="CapteP227252"/>
    </source>
</evidence>
<protein>
    <recommendedName>
        <fullName evidence="2">FAS1 domain-containing protein</fullName>
    </recommendedName>
</protein>
<keyword evidence="5" id="KW-1185">Reference proteome</keyword>
<sequence>MTSWLSAIALLLAMYSAKEAECETITDIIQTRPELKKLSAYFQGSSTATKLSQIPASKKYTFFAPSDAAFDIVPAHIVQTLRKSDGASKSLINDLLLYHTLTGFGGSTVSTTVMDQKVKEQNGAKMVTNRDGAYVFFRAFEGEFYVNGAKVIVPDLVAENGMVHIIDHLFNVPGQSSTAAGYIAAAKQGTTEHWTSEFNKLLVRYTAAVSAGKLIEGSSNYFASDVLGQLPDVTVFVPSDEVISQLSANSQNKLFNDINMLQQVVESHVIYGGAYHSSLLLKFRTALALKGSVQTRTFNNQGASLIQPLLRILRTQLFPVNIKNDCVSANIISSNITVTNGVVHVIDGLLGWVSTDAWTELREISKYRQFYNHVNSGQEKVKNLLSVGSGVAAVPESERLTVFAPTNLAFKDVALTQDVGNLQKVVKMHVIRGTMDVMDMVNGTERDTLATEDYPSSYKARFHQIGGERFVEVDYVKAKLLNSGKCVTNGIIYQISAVLGGTSELILEHLQSDPSLSSMYDAVMNIGLATSLMDASRSVTLFVPTNAAFEEMRDPTVPSTGTHTGRSILDNERNRHVLQRVIYRHMLALSSTQELFLDTSLITQTTPLQMEFGEITLVPMAGGFYLDYGSVRAKVVTANQRMKNGVIHLIDHVLFSEDPTSSEWTAASSSPSPLYFLSTNALSLLSLVLLFTFR</sequence>
<dbReference type="OrthoDB" id="7700931at2759"/>
<reference evidence="4" key="3">
    <citation type="submission" date="2015-06" db="UniProtKB">
        <authorList>
            <consortium name="EnsemblMetazoa"/>
        </authorList>
    </citation>
    <scope>IDENTIFICATION</scope>
</reference>
<evidence type="ECO:0000256" key="1">
    <source>
        <dbReference type="SAM" id="SignalP"/>
    </source>
</evidence>
<dbReference type="Proteomes" id="UP000014760">
    <property type="component" value="Unassembled WGS sequence"/>
</dbReference>
<dbReference type="InterPro" id="IPR050904">
    <property type="entry name" value="Adhesion/Biosynth-related"/>
</dbReference>
<dbReference type="EnsemblMetazoa" id="CapteT227252">
    <property type="protein sequence ID" value="CapteP227252"/>
    <property type="gene ID" value="CapteG227252"/>
</dbReference>
<reference evidence="5" key="1">
    <citation type="submission" date="2012-12" db="EMBL/GenBank/DDBJ databases">
        <authorList>
            <person name="Hellsten U."/>
            <person name="Grimwood J."/>
            <person name="Chapman J.A."/>
            <person name="Shapiro H."/>
            <person name="Aerts A."/>
            <person name="Otillar R.P."/>
            <person name="Terry A.Y."/>
            <person name="Boore J.L."/>
            <person name="Simakov O."/>
            <person name="Marletaz F."/>
            <person name="Cho S.-J."/>
            <person name="Edsinger-Gonzales E."/>
            <person name="Havlak P."/>
            <person name="Kuo D.-H."/>
            <person name="Larsson T."/>
            <person name="Lv J."/>
            <person name="Arendt D."/>
            <person name="Savage R."/>
            <person name="Osoegawa K."/>
            <person name="de Jong P."/>
            <person name="Lindberg D.R."/>
            <person name="Seaver E.C."/>
            <person name="Weisblat D.A."/>
            <person name="Putnam N.H."/>
            <person name="Grigoriev I.V."/>
            <person name="Rokhsar D.S."/>
        </authorList>
    </citation>
    <scope>NUCLEOTIDE SEQUENCE</scope>
    <source>
        <strain evidence="5">I ESC-2004</strain>
    </source>
</reference>
<feature type="domain" description="FAS1" evidence="2">
    <location>
        <begin position="22"/>
        <end position="170"/>
    </location>
</feature>
<dbReference type="PANTHER" id="PTHR10900">
    <property type="entry name" value="PERIOSTIN-RELATED"/>
    <property type="match status" value="1"/>
</dbReference>
<proteinExistence type="predicted"/>
<dbReference type="EMBL" id="KB302274">
    <property type="protein sequence ID" value="ELU04454.1"/>
    <property type="molecule type" value="Genomic_DNA"/>
</dbReference>
<dbReference type="OMA" id="NSMERYT"/>
<dbReference type="HOGENOM" id="CLU_450773_0_0_1"/>
<dbReference type="Pfam" id="PF02469">
    <property type="entry name" value="Fasciclin"/>
    <property type="match status" value="4"/>
</dbReference>
<accession>R7UES0</accession>
<feature type="domain" description="FAS1" evidence="2">
    <location>
        <begin position="503"/>
        <end position="654"/>
    </location>
</feature>
<feature type="domain" description="FAS1" evidence="2">
    <location>
        <begin position="195"/>
        <end position="350"/>
    </location>
</feature>